<proteinExistence type="predicted"/>
<reference evidence="2" key="1">
    <citation type="submission" date="2020-05" db="EMBL/GenBank/DDBJ databases">
        <title>WGS assembly of Panicum virgatum.</title>
        <authorList>
            <person name="Lovell J.T."/>
            <person name="Jenkins J."/>
            <person name="Shu S."/>
            <person name="Juenger T.E."/>
            <person name="Schmutz J."/>
        </authorList>
    </citation>
    <scope>NUCLEOTIDE SEQUENCE</scope>
    <source>
        <strain evidence="2">AP13</strain>
    </source>
</reference>
<protein>
    <recommendedName>
        <fullName evidence="4">Secreted protein</fullName>
    </recommendedName>
</protein>
<comment type="caution">
    <text evidence="2">The sequence shown here is derived from an EMBL/GenBank/DDBJ whole genome shotgun (WGS) entry which is preliminary data.</text>
</comment>
<accession>A0A8T0XGA4</accession>
<feature type="signal peptide" evidence="1">
    <location>
        <begin position="1"/>
        <end position="20"/>
    </location>
</feature>
<dbReference type="Proteomes" id="UP000823388">
    <property type="component" value="Chromosome 1K"/>
</dbReference>
<evidence type="ECO:0000313" key="2">
    <source>
        <dbReference type="EMBL" id="KAG2659050.1"/>
    </source>
</evidence>
<dbReference type="AlphaFoldDB" id="A0A8T0XGA4"/>
<name>A0A8T0XGA4_PANVG</name>
<evidence type="ECO:0000256" key="1">
    <source>
        <dbReference type="SAM" id="SignalP"/>
    </source>
</evidence>
<dbReference type="EMBL" id="CM029037">
    <property type="protein sequence ID" value="KAG2659050.1"/>
    <property type="molecule type" value="Genomic_DNA"/>
</dbReference>
<organism evidence="2 3">
    <name type="scientific">Panicum virgatum</name>
    <name type="common">Blackwell switchgrass</name>
    <dbReference type="NCBI Taxonomy" id="38727"/>
    <lineage>
        <taxon>Eukaryota</taxon>
        <taxon>Viridiplantae</taxon>
        <taxon>Streptophyta</taxon>
        <taxon>Embryophyta</taxon>
        <taxon>Tracheophyta</taxon>
        <taxon>Spermatophyta</taxon>
        <taxon>Magnoliopsida</taxon>
        <taxon>Liliopsida</taxon>
        <taxon>Poales</taxon>
        <taxon>Poaceae</taxon>
        <taxon>PACMAD clade</taxon>
        <taxon>Panicoideae</taxon>
        <taxon>Panicodae</taxon>
        <taxon>Paniceae</taxon>
        <taxon>Panicinae</taxon>
        <taxon>Panicum</taxon>
        <taxon>Panicum sect. Hiantes</taxon>
    </lineage>
</organism>
<evidence type="ECO:0008006" key="4">
    <source>
        <dbReference type="Google" id="ProtNLM"/>
    </source>
</evidence>
<feature type="chain" id="PRO_5035835534" description="Secreted protein" evidence="1">
    <location>
        <begin position="21"/>
        <end position="77"/>
    </location>
</feature>
<sequence>MPRQSAGGVMLLLNITSAHADICSVCVKSLRLRDETWLASEFCIKMVSASASVPRVFWRAAKIDRQDINRFRDCPSH</sequence>
<gene>
    <name evidence="2" type="ORF">PVAP13_1KG336305</name>
</gene>
<evidence type="ECO:0000313" key="3">
    <source>
        <dbReference type="Proteomes" id="UP000823388"/>
    </source>
</evidence>
<keyword evidence="3" id="KW-1185">Reference proteome</keyword>
<keyword evidence="1" id="KW-0732">Signal</keyword>